<organism evidence="1 2">
    <name type="scientific">Bremia lactucae</name>
    <name type="common">Lettuce downy mildew</name>
    <dbReference type="NCBI Taxonomy" id="4779"/>
    <lineage>
        <taxon>Eukaryota</taxon>
        <taxon>Sar</taxon>
        <taxon>Stramenopiles</taxon>
        <taxon>Oomycota</taxon>
        <taxon>Peronosporomycetes</taxon>
        <taxon>Peronosporales</taxon>
        <taxon>Peronosporaceae</taxon>
        <taxon>Bremia</taxon>
    </lineage>
</organism>
<dbReference type="AlphaFoldDB" id="A0A976FED4"/>
<comment type="caution">
    <text evidence="1">The sequence shown here is derived from an EMBL/GenBank/DDBJ whole genome shotgun (WGS) entry which is preliminary data.</text>
</comment>
<dbReference type="Proteomes" id="UP000294530">
    <property type="component" value="Unassembled WGS sequence"/>
</dbReference>
<dbReference type="EMBL" id="SHOA02000002">
    <property type="protein sequence ID" value="TDH65247.1"/>
    <property type="molecule type" value="Genomic_DNA"/>
</dbReference>
<accession>A0A976FED4</accession>
<dbReference type="RefSeq" id="XP_067814746.1">
    <property type="nucleotide sequence ID" value="XM_067966911.1"/>
</dbReference>
<keyword evidence="2" id="KW-1185">Reference proteome</keyword>
<dbReference type="KEGG" id="blac:94352582"/>
<name>A0A976FED4_BRELC</name>
<protein>
    <submittedName>
        <fullName evidence="1">Uncharacterized protein</fullName>
    </submittedName>
</protein>
<reference evidence="1 2" key="1">
    <citation type="journal article" date="2021" name="Genome Biol.">
        <title>AFLAP: assembly-free linkage analysis pipeline using k-mers from genome sequencing data.</title>
        <authorList>
            <person name="Fletcher K."/>
            <person name="Zhang L."/>
            <person name="Gil J."/>
            <person name="Han R."/>
            <person name="Cavanaugh K."/>
            <person name="Michelmore R."/>
        </authorList>
    </citation>
    <scope>NUCLEOTIDE SEQUENCE [LARGE SCALE GENOMIC DNA]</scope>
    <source>
        <strain evidence="1 2">SF5</strain>
    </source>
</reference>
<evidence type="ECO:0000313" key="2">
    <source>
        <dbReference type="Proteomes" id="UP000294530"/>
    </source>
</evidence>
<dbReference type="GeneID" id="94352582"/>
<proteinExistence type="predicted"/>
<gene>
    <name evidence="1" type="ORF">CCR75_008864</name>
</gene>
<evidence type="ECO:0000313" key="1">
    <source>
        <dbReference type="EMBL" id="TDH65247.1"/>
    </source>
</evidence>
<sequence>MHVGDSVPMPMVRPLTPGRATLQLDFCKAYDIVSRDFLFEVVRYFGLEVYSLPRHGISTFTLQQNFCHRDCNRPNSSAYGHLPGLPLSFANIFYLYIGNSRDRAIAKQTKNKA</sequence>